<evidence type="ECO:0008006" key="4">
    <source>
        <dbReference type="Google" id="ProtNLM"/>
    </source>
</evidence>
<dbReference type="EMBL" id="LR877145">
    <property type="protein sequence ID" value="CAD2213226.1"/>
    <property type="molecule type" value="Genomic_DNA"/>
</dbReference>
<sequence length="677" mass="76144">MNTNPFNNSRRDDPLQDGSFTEISFDNISEVAGTAGDTWSEGNSMLDDDEVGSSAEVSKTYRMNQFDSIANSEGSSTVPTRDTSVVKRDRLLSEASELRDASNSAANANRERYGSILNDFLEACKAGRGGTTEAAQSSTGTPVSLDPFMNRTVRHRSNPTYFRGDNISGLLDQLAEDVREQPLTAGMAPINADPTVVPVTLFEMPKKLDMPRYMRCAFCRKYDSMCSKCHQKWKVVKMTRRKQFVKQVYRRFSDEARRRLTFCNALLGGGDLAKIQLLGDNETILNSIASVHLHDGVLTLLLPDTADFFREQLRAAGDVSPLHLSLCAENINVLEFYLDVENHEADTTAGLPLVPYLSWSLSSNRYDPLELQQMPLSDALQELFDQSLVYREHLFWSRSVQLLKQDRYEEAEILFSELFIDDRTNLRGLYGKALVRFAQKRYSECIQLCKLGLDTLQGAPASGRPRLTISEEVLRSLQKEAFALLEPEVRLLPVESPTFHTPDLWRLVLPFCELDTIYALYQKAPKAVRDVCDTYVRAYENKAELTRLLRETIDGYTALESFFRTDLAEKISIPVGSRDIVAVKVLSCGGFRLFLLEVFISSKVLVEDLDSDLMKQLQGHIELERGEGTGLFVHLCGAEGQRGVPVEGGVEWYTEYQMEAKCAINSESESAYHLNAF</sequence>
<organism evidence="2 3">
    <name type="scientific">Angomonas deanei</name>
    <dbReference type="NCBI Taxonomy" id="59799"/>
    <lineage>
        <taxon>Eukaryota</taxon>
        <taxon>Discoba</taxon>
        <taxon>Euglenozoa</taxon>
        <taxon>Kinetoplastea</taxon>
        <taxon>Metakinetoplastina</taxon>
        <taxon>Trypanosomatida</taxon>
        <taxon>Trypanosomatidae</taxon>
        <taxon>Strigomonadinae</taxon>
        <taxon>Angomonas</taxon>
    </lineage>
</organism>
<gene>
    <name evidence="2" type="ORF">ADEAN_000066300</name>
</gene>
<keyword evidence="3" id="KW-1185">Reference proteome</keyword>
<dbReference type="SUPFAM" id="SSF48452">
    <property type="entry name" value="TPR-like"/>
    <property type="match status" value="1"/>
</dbReference>
<dbReference type="VEuPathDB" id="TriTrypDB:ADEAN_000066300"/>
<proteinExistence type="predicted"/>
<evidence type="ECO:0000313" key="3">
    <source>
        <dbReference type="Proteomes" id="UP000515908"/>
    </source>
</evidence>
<dbReference type="AlphaFoldDB" id="A0A7G2C0P9"/>
<evidence type="ECO:0000256" key="1">
    <source>
        <dbReference type="SAM" id="MobiDB-lite"/>
    </source>
</evidence>
<feature type="region of interest" description="Disordered" evidence="1">
    <location>
        <begin position="34"/>
        <end position="53"/>
    </location>
</feature>
<protein>
    <recommendedName>
        <fullName evidence="4">Tetratricopeptide repeat</fullName>
    </recommendedName>
</protein>
<name>A0A7G2C0P9_9TRYP</name>
<dbReference type="Proteomes" id="UP000515908">
    <property type="component" value="Chromosome 01"/>
</dbReference>
<reference evidence="2 3" key="1">
    <citation type="submission" date="2020-08" db="EMBL/GenBank/DDBJ databases">
        <authorList>
            <person name="Newling K."/>
            <person name="Davey J."/>
            <person name="Forrester S."/>
        </authorList>
    </citation>
    <scope>NUCLEOTIDE SEQUENCE [LARGE SCALE GENOMIC DNA]</scope>
    <source>
        <strain evidence="3">Crithidia deanei Carvalho (ATCC PRA-265)</strain>
    </source>
</reference>
<feature type="region of interest" description="Disordered" evidence="1">
    <location>
        <begin position="1"/>
        <end position="20"/>
    </location>
</feature>
<dbReference type="InterPro" id="IPR011990">
    <property type="entry name" value="TPR-like_helical_dom_sf"/>
</dbReference>
<accession>A0A7G2C0P9</accession>
<evidence type="ECO:0000313" key="2">
    <source>
        <dbReference type="EMBL" id="CAD2213226.1"/>
    </source>
</evidence>